<dbReference type="InterPro" id="IPR051045">
    <property type="entry name" value="TonB-dependent_transducer"/>
</dbReference>
<dbReference type="OrthoDB" id="9814002at2"/>
<dbReference type="RefSeq" id="WP_091211726.1">
    <property type="nucleotide sequence ID" value="NZ_FOCL01000004.1"/>
</dbReference>
<protein>
    <submittedName>
        <fullName evidence="2">Protein TonB</fullName>
    </submittedName>
</protein>
<dbReference type="PANTHER" id="PTHR33446">
    <property type="entry name" value="PROTEIN TONB-RELATED"/>
    <property type="match status" value="1"/>
</dbReference>
<dbReference type="Proteomes" id="UP000198942">
    <property type="component" value="Unassembled WGS sequence"/>
</dbReference>
<dbReference type="GO" id="GO:0031992">
    <property type="term" value="F:energy transducer activity"/>
    <property type="evidence" value="ECO:0007669"/>
    <property type="project" value="TreeGrafter"/>
</dbReference>
<gene>
    <name evidence="2" type="ORF">SAMN05192574_104680</name>
</gene>
<dbReference type="GO" id="GO:0098797">
    <property type="term" value="C:plasma membrane protein complex"/>
    <property type="evidence" value="ECO:0007669"/>
    <property type="project" value="TreeGrafter"/>
</dbReference>
<proteinExistence type="predicted"/>
<dbReference type="STRING" id="551995.SAMN05192574_104680"/>
<organism evidence="2 3">
    <name type="scientific">Mucilaginibacter gossypiicola</name>
    <dbReference type="NCBI Taxonomy" id="551995"/>
    <lineage>
        <taxon>Bacteria</taxon>
        <taxon>Pseudomonadati</taxon>
        <taxon>Bacteroidota</taxon>
        <taxon>Sphingobacteriia</taxon>
        <taxon>Sphingobacteriales</taxon>
        <taxon>Sphingobacteriaceae</taxon>
        <taxon>Mucilaginibacter</taxon>
    </lineage>
</organism>
<evidence type="ECO:0000313" key="3">
    <source>
        <dbReference type="Proteomes" id="UP000198942"/>
    </source>
</evidence>
<dbReference type="GO" id="GO:0055085">
    <property type="term" value="P:transmembrane transport"/>
    <property type="evidence" value="ECO:0007669"/>
    <property type="project" value="InterPro"/>
</dbReference>
<dbReference type="Gene3D" id="3.30.1150.10">
    <property type="match status" value="1"/>
</dbReference>
<dbReference type="EMBL" id="FOCL01000004">
    <property type="protein sequence ID" value="SEN94045.1"/>
    <property type="molecule type" value="Genomic_DNA"/>
</dbReference>
<dbReference type="SUPFAM" id="SSF74653">
    <property type="entry name" value="TolA/TonB C-terminal domain"/>
    <property type="match status" value="1"/>
</dbReference>
<sequence>MKYLSVFGLIILPFFVFAQSKTKKGRIKPDTTVYTKVDEIPEFPGGLEKLGAYLSKMKMPALDTTENTQGRVIIQMIVEKDGSLTHVKAIRGGNSAMDKAYIEYIGRSPKWKPGLIHGKPVRVVYSIPITVCFSSNE</sequence>
<dbReference type="PANTHER" id="PTHR33446:SF2">
    <property type="entry name" value="PROTEIN TONB"/>
    <property type="match status" value="1"/>
</dbReference>
<keyword evidence="3" id="KW-1185">Reference proteome</keyword>
<feature type="domain" description="TonB C-terminal" evidence="1">
    <location>
        <begin position="65"/>
        <end position="129"/>
    </location>
</feature>
<evidence type="ECO:0000313" key="2">
    <source>
        <dbReference type="EMBL" id="SEN94045.1"/>
    </source>
</evidence>
<accession>A0A1H8KME2</accession>
<dbReference type="AlphaFoldDB" id="A0A1H8KME2"/>
<reference evidence="3" key="1">
    <citation type="submission" date="2016-10" db="EMBL/GenBank/DDBJ databases">
        <authorList>
            <person name="Varghese N."/>
            <person name="Submissions S."/>
        </authorList>
    </citation>
    <scope>NUCLEOTIDE SEQUENCE [LARGE SCALE GENOMIC DNA]</scope>
    <source>
        <strain evidence="3">Gh-48</strain>
    </source>
</reference>
<dbReference type="Pfam" id="PF03544">
    <property type="entry name" value="TonB_C"/>
    <property type="match status" value="1"/>
</dbReference>
<evidence type="ECO:0000259" key="1">
    <source>
        <dbReference type="Pfam" id="PF03544"/>
    </source>
</evidence>
<dbReference type="InterPro" id="IPR037682">
    <property type="entry name" value="TonB_C"/>
</dbReference>
<name>A0A1H8KME2_9SPHI</name>